<feature type="domain" description="BPL/LPL catalytic" evidence="2">
    <location>
        <begin position="16"/>
        <end position="222"/>
    </location>
</feature>
<evidence type="ECO:0000313" key="3">
    <source>
        <dbReference type="EMBL" id="HGT40410.1"/>
    </source>
</evidence>
<reference evidence="3" key="1">
    <citation type="journal article" date="2020" name="mSystems">
        <title>Genome- and Community-Level Interaction Insights into Carbon Utilization and Element Cycling Functions of Hydrothermarchaeota in Hydrothermal Sediment.</title>
        <authorList>
            <person name="Zhou Z."/>
            <person name="Liu Y."/>
            <person name="Xu W."/>
            <person name="Pan J."/>
            <person name="Luo Z.H."/>
            <person name="Li M."/>
        </authorList>
    </citation>
    <scope>NUCLEOTIDE SEQUENCE [LARGE SCALE GENOMIC DNA]</scope>
    <source>
        <strain evidence="3">SpSt-508</strain>
    </source>
</reference>
<dbReference type="PANTHER" id="PTHR12835">
    <property type="entry name" value="BIOTIN PROTEIN LIGASE"/>
    <property type="match status" value="1"/>
</dbReference>
<organism evidence="3">
    <name type="scientific">Schlesneria paludicola</name>
    <dbReference type="NCBI Taxonomy" id="360056"/>
    <lineage>
        <taxon>Bacteria</taxon>
        <taxon>Pseudomonadati</taxon>
        <taxon>Planctomycetota</taxon>
        <taxon>Planctomycetia</taxon>
        <taxon>Planctomycetales</taxon>
        <taxon>Planctomycetaceae</taxon>
        <taxon>Schlesneria</taxon>
    </lineage>
</organism>
<dbReference type="InterPro" id="IPR008988">
    <property type="entry name" value="Transcriptional_repressor_C"/>
</dbReference>
<proteinExistence type="predicted"/>
<protein>
    <submittedName>
        <fullName evidence="3">Biotin--[acetyl-CoA-carboxylase] ligase</fullName>
        <ecNumber evidence="3">6.3.4.15</ecNumber>
    </submittedName>
</protein>
<dbReference type="EMBL" id="DSVQ01000016">
    <property type="protein sequence ID" value="HGT40410.1"/>
    <property type="molecule type" value="Genomic_DNA"/>
</dbReference>
<dbReference type="PROSITE" id="PS51733">
    <property type="entry name" value="BPL_LPL_CATALYTIC"/>
    <property type="match status" value="1"/>
</dbReference>
<dbReference type="InterPro" id="IPR004143">
    <property type="entry name" value="BPL_LPL_catalytic"/>
</dbReference>
<dbReference type="NCBIfam" id="TIGR00121">
    <property type="entry name" value="birA_ligase"/>
    <property type="match status" value="1"/>
</dbReference>
<evidence type="ECO:0000259" key="2">
    <source>
        <dbReference type="PROSITE" id="PS51733"/>
    </source>
</evidence>
<dbReference type="Gene3D" id="3.30.930.10">
    <property type="entry name" value="Bira Bifunctional Protein, Domain 2"/>
    <property type="match status" value="1"/>
</dbReference>
<dbReference type="SUPFAM" id="SSF55681">
    <property type="entry name" value="Class II aaRS and biotin synthetases"/>
    <property type="match status" value="1"/>
</dbReference>
<dbReference type="Pfam" id="PF03099">
    <property type="entry name" value="BPL_LplA_LipB"/>
    <property type="match status" value="1"/>
</dbReference>
<evidence type="ECO:0000256" key="1">
    <source>
        <dbReference type="ARBA" id="ARBA00022598"/>
    </source>
</evidence>
<dbReference type="CDD" id="cd16442">
    <property type="entry name" value="BPL"/>
    <property type="match status" value="1"/>
</dbReference>
<dbReference type="PANTHER" id="PTHR12835:SF5">
    <property type="entry name" value="BIOTIN--PROTEIN LIGASE"/>
    <property type="match status" value="1"/>
</dbReference>
<sequence>MPPEVVDAISRLEGQSFVREVEWFAELPSTNDYALARGAERALPLPRLIWAERQTAGRGRGDHTWWSSSGALTFSLLIDGPALGLPPASWPQLSMVSAIAVADALQQFLPEDRIALKWPNDVHVLCASGGDGSSAASGGTADSDRQPVSRKICGILVEPVTGVPGRLVIGIGLNVRNSLHSASAELRSQAVSLVELLPQPPTLPLMLCALLQAWVRAAQDLAAGRMDLAARWSRQCLLRQREVQWSLWERTATGICRGINPQGALVIEREGRLETYWGGTVRLL</sequence>
<name>A0A7C4QWW0_9PLAN</name>
<dbReference type="SUPFAM" id="SSF50037">
    <property type="entry name" value="C-terminal domain of transcriptional repressors"/>
    <property type="match status" value="1"/>
</dbReference>
<dbReference type="GO" id="GO:0005737">
    <property type="term" value="C:cytoplasm"/>
    <property type="evidence" value="ECO:0007669"/>
    <property type="project" value="TreeGrafter"/>
</dbReference>
<dbReference type="InterPro" id="IPR045864">
    <property type="entry name" value="aa-tRNA-synth_II/BPL/LPL"/>
</dbReference>
<comment type="caution">
    <text evidence="3">The sequence shown here is derived from an EMBL/GenBank/DDBJ whole genome shotgun (WGS) entry which is preliminary data.</text>
</comment>
<dbReference type="Gene3D" id="2.30.30.100">
    <property type="match status" value="1"/>
</dbReference>
<accession>A0A7C4QWW0</accession>
<gene>
    <name evidence="3" type="ORF">ENS64_14285</name>
</gene>
<dbReference type="AlphaFoldDB" id="A0A7C4QWW0"/>
<keyword evidence="1 3" id="KW-0436">Ligase</keyword>
<dbReference type="EC" id="6.3.4.15" evidence="3"/>
<dbReference type="InterPro" id="IPR004408">
    <property type="entry name" value="Biotin_CoA_COase_ligase"/>
</dbReference>
<dbReference type="GO" id="GO:0004077">
    <property type="term" value="F:biotin--[biotin carboxyl-carrier protein] ligase activity"/>
    <property type="evidence" value="ECO:0007669"/>
    <property type="project" value="UniProtKB-EC"/>
</dbReference>